<accession>A0AAD2JIE3</accession>
<reference evidence="2" key="1">
    <citation type="submission" date="2023-08" db="EMBL/GenBank/DDBJ databases">
        <authorList>
            <person name="Audoor S."/>
            <person name="Bilcke G."/>
        </authorList>
    </citation>
    <scope>NUCLEOTIDE SEQUENCE</scope>
</reference>
<proteinExistence type="predicted"/>
<feature type="region of interest" description="Disordered" evidence="1">
    <location>
        <begin position="23"/>
        <end position="53"/>
    </location>
</feature>
<comment type="caution">
    <text evidence="2">The sequence shown here is derived from an EMBL/GenBank/DDBJ whole genome shotgun (WGS) entry which is preliminary data.</text>
</comment>
<protein>
    <submittedName>
        <fullName evidence="2">Uncharacterized protein</fullName>
    </submittedName>
</protein>
<evidence type="ECO:0000313" key="2">
    <source>
        <dbReference type="EMBL" id="CAJ1953659.1"/>
    </source>
</evidence>
<dbReference type="Proteomes" id="UP001295423">
    <property type="component" value="Unassembled WGS sequence"/>
</dbReference>
<dbReference type="EMBL" id="CAKOGP040001836">
    <property type="protein sequence ID" value="CAJ1953659.1"/>
    <property type="molecule type" value="Genomic_DNA"/>
</dbReference>
<gene>
    <name evidence="2" type="ORF">CYCCA115_LOCUS14262</name>
</gene>
<sequence length="103" mass="11919">MVYEVNQEAVKAYKRSSFEQNQSFGTEQDFLPGTDPTTPKRKSIVTTPKKMGKVQGDRSLRVDEWVGGYTPEDQKPKRRSWKIKAESLPKYAFEDSFLLKDLE</sequence>
<organism evidence="2 3">
    <name type="scientific">Cylindrotheca closterium</name>
    <dbReference type="NCBI Taxonomy" id="2856"/>
    <lineage>
        <taxon>Eukaryota</taxon>
        <taxon>Sar</taxon>
        <taxon>Stramenopiles</taxon>
        <taxon>Ochrophyta</taxon>
        <taxon>Bacillariophyta</taxon>
        <taxon>Bacillariophyceae</taxon>
        <taxon>Bacillariophycidae</taxon>
        <taxon>Bacillariales</taxon>
        <taxon>Bacillariaceae</taxon>
        <taxon>Cylindrotheca</taxon>
    </lineage>
</organism>
<dbReference type="AlphaFoldDB" id="A0AAD2JIE3"/>
<keyword evidence="3" id="KW-1185">Reference proteome</keyword>
<evidence type="ECO:0000256" key="1">
    <source>
        <dbReference type="SAM" id="MobiDB-lite"/>
    </source>
</evidence>
<name>A0AAD2JIE3_9STRA</name>
<evidence type="ECO:0000313" key="3">
    <source>
        <dbReference type="Proteomes" id="UP001295423"/>
    </source>
</evidence>